<feature type="coiled-coil region" evidence="1">
    <location>
        <begin position="188"/>
        <end position="217"/>
    </location>
</feature>
<evidence type="ECO:0000256" key="1">
    <source>
        <dbReference type="SAM" id="Coils"/>
    </source>
</evidence>
<feature type="region of interest" description="Disordered" evidence="2">
    <location>
        <begin position="556"/>
        <end position="576"/>
    </location>
</feature>
<feature type="region of interest" description="Disordered" evidence="2">
    <location>
        <begin position="460"/>
        <end position="509"/>
    </location>
</feature>
<dbReference type="OMA" id="APRYQRE"/>
<evidence type="ECO:0000313" key="3">
    <source>
        <dbReference type="EMBL" id="KPI83516.1"/>
    </source>
</evidence>
<feature type="compositionally biased region" description="Basic and acidic residues" evidence="2">
    <location>
        <begin position="658"/>
        <end position="667"/>
    </location>
</feature>
<gene>
    <name evidence="3" type="ORF">ABL78_7448</name>
</gene>
<feature type="region of interest" description="Disordered" evidence="2">
    <location>
        <begin position="1"/>
        <end position="25"/>
    </location>
</feature>
<dbReference type="PANTHER" id="PTHR37028">
    <property type="entry name" value="UNNAMED PRODUCT-RELATED"/>
    <property type="match status" value="1"/>
</dbReference>
<proteinExistence type="predicted"/>
<dbReference type="Proteomes" id="UP000038009">
    <property type="component" value="Unassembled WGS sequence"/>
</dbReference>
<feature type="compositionally biased region" description="Polar residues" evidence="2">
    <location>
        <begin position="460"/>
        <end position="489"/>
    </location>
</feature>
<name>A0A0N0P2Y8_LEPSE</name>
<keyword evidence="1" id="KW-0175">Coiled coil</keyword>
<dbReference type="PANTHER" id="PTHR37028:SF9">
    <property type="entry name" value="NUCLEAR PROTEIN MDM1"/>
    <property type="match status" value="1"/>
</dbReference>
<dbReference type="OrthoDB" id="267457at2759"/>
<dbReference type="EMBL" id="LJSK01000362">
    <property type="protein sequence ID" value="KPI83516.1"/>
    <property type="molecule type" value="Genomic_DNA"/>
</dbReference>
<evidence type="ECO:0000313" key="4">
    <source>
        <dbReference type="Proteomes" id="UP000038009"/>
    </source>
</evidence>
<keyword evidence="4" id="KW-1185">Reference proteome</keyword>
<sequence>MPGSRDGGAALTLSHDTDAAADKSSRQLFQERINSILSAPLPRCLQSNFNSGRVHTTGLLEAVHDVEDRDQTRRASSFFTTTPETAYGGTSLGEVRQGRPTKHFPGATLHLSSVSNTPTSPRVPIYEQLLQKGRLQQERLEQLRQEAIEREVQELRPAPRVQLAPTTLPVEPPQPARRLPPAGQRIEDKLLQRAKEKAEQEKQAAQLRKDREEEDLAAVATFHPHISARAQATKARYTEPPVNRAARRARRLEELAQIRQSAELEDLRELQEVPMINRHSAKLAAEKKAREGLEGLPTSEALFIREHRRRLAQLLATEAERDAREKASPSITRHAAMMNRAGDVGSRLHAESYDTAIRRLQREVAWREAHTPFQPQVTTLGAVTAPRYQGEDQASAQTILSLPRSRSAVSRYSTTTRDAFQPMINPVSAAIAKRLPETPMQRLCRPHAVHSLSSYVDPSRLLGTSVSEPTSTPRQQTQARLEMTPTTTPLVPRQSPSSSATAPSPPLPSAVVASLDAYERRRQARLAALRREQSEQELQECTFQPRINARSAAIAAETPHNTARSNTDREQRGPAAVAQRNEEWQQQRERHLETMRQWQEERAAAAETELAERRVRGKAAVHGELATPASSFQSVYGGDGRAWGVDVYLERQQLARAQRQERQEQQDGLRQAMDSLKPA</sequence>
<reference evidence="3 4" key="1">
    <citation type="journal article" date="2015" name="PLoS Pathog.">
        <title>Leptomonas seymouri: Adaptations to the Dixenous Life Cycle Analyzed by Genome Sequencing, Transcriptome Profiling and Co-infection with Leishmania donovani.</title>
        <authorList>
            <person name="Kraeva N."/>
            <person name="Butenko A."/>
            <person name="Hlavacova J."/>
            <person name="Kostygov A."/>
            <person name="Myskova J."/>
            <person name="Grybchuk D."/>
            <person name="Lestinova T."/>
            <person name="Votypka J."/>
            <person name="Volf P."/>
            <person name="Opperdoes F."/>
            <person name="Flegontov P."/>
            <person name="Lukes J."/>
            <person name="Yurchenko V."/>
        </authorList>
    </citation>
    <scope>NUCLEOTIDE SEQUENCE [LARGE SCALE GENOMIC DNA]</scope>
    <source>
        <strain evidence="3 4">ATCC 30220</strain>
    </source>
</reference>
<dbReference type="AlphaFoldDB" id="A0A0N0P2Y8"/>
<feature type="coiled-coil region" evidence="1">
    <location>
        <begin position="581"/>
        <end position="608"/>
    </location>
</feature>
<accession>A0A0N0P2Y8</accession>
<dbReference type="VEuPathDB" id="TriTrypDB:Lsey_0362_0040"/>
<comment type="caution">
    <text evidence="3">The sequence shown here is derived from an EMBL/GenBank/DDBJ whole genome shotgun (WGS) entry which is preliminary data.</text>
</comment>
<organism evidence="3 4">
    <name type="scientific">Leptomonas seymouri</name>
    <dbReference type="NCBI Taxonomy" id="5684"/>
    <lineage>
        <taxon>Eukaryota</taxon>
        <taxon>Discoba</taxon>
        <taxon>Euglenozoa</taxon>
        <taxon>Kinetoplastea</taxon>
        <taxon>Metakinetoplastina</taxon>
        <taxon>Trypanosomatida</taxon>
        <taxon>Trypanosomatidae</taxon>
        <taxon>Leishmaniinae</taxon>
        <taxon>Leptomonas</taxon>
    </lineage>
</organism>
<evidence type="ECO:0000256" key="2">
    <source>
        <dbReference type="SAM" id="MobiDB-lite"/>
    </source>
</evidence>
<feature type="compositionally biased region" description="Basic and acidic residues" evidence="2">
    <location>
        <begin position="15"/>
        <end position="25"/>
    </location>
</feature>
<protein>
    <submittedName>
        <fullName evidence="3">Uncharacterized protein</fullName>
    </submittedName>
</protein>
<feature type="region of interest" description="Disordered" evidence="2">
    <location>
        <begin position="655"/>
        <end position="679"/>
    </location>
</feature>